<dbReference type="EMBL" id="JABSOD010000014">
    <property type="protein sequence ID" value="NRQ43545.1"/>
    <property type="molecule type" value="Genomic_DNA"/>
</dbReference>
<evidence type="ECO:0000313" key="3">
    <source>
        <dbReference type="Proteomes" id="UP000523161"/>
    </source>
</evidence>
<sequence>MEVKYNAFKAALVVSLACGLAACGGGSSSDNSGAVVPEPVATSLLNGKVIDGYVSGAKVWLDINGNGVLDEAEPSTVSIQAGDYALELTAAQRECVTYATLYVDVPVGAIDEDSGEVTEAYQMARPAQFQPLNEAALRHISPLTSVLWQQVQAQLSDSGQQQLSCAALKAKSELAAQIRHEIDDIIRTTVDKYNITADKIFADFIAADDEPSYQLAQSIVKGLKATFAYKQQLKQQYPDATYIRNQFYQGSDIDNNNAYPQAWYRDTMLSFNSGYSTELVKMNDELTEVVRDIYLREHTDVAWGDGMLSQTKDIYSYGGDGAEYTCSNIEAVSVIKSGVTYGLSGSGNATAAATVAECNNNDFGSAGGSSFSVDYVEAGIHYYTRLDVAKDKAEYQLFAHWNDLQDKAGELDFADLISYLNNSGYKFNDTVLLDVSYWHKRSTDDRTANRVQVDKFSDRPWEKLQYQADGTYIKTCSTDEGQSWVACNE</sequence>
<dbReference type="PROSITE" id="PS51257">
    <property type="entry name" value="PROKAR_LIPOPROTEIN"/>
    <property type="match status" value="1"/>
</dbReference>
<evidence type="ECO:0008006" key="4">
    <source>
        <dbReference type="Google" id="ProtNLM"/>
    </source>
</evidence>
<feature type="signal peptide" evidence="1">
    <location>
        <begin position="1"/>
        <end position="24"/>
    </location>
</feature>
<reference evidence="2 3" key="1">
    <citation type="submission" date="2020-06" db="EMBL/GenBank/DDBJ databases">
        <title>Rheinheimera sp. nov., a marine bacterium isolated from coastal.</title>
        <authorList>
            <person name="Yu Q."/>
            <person name="Qi Y."/>
            <person name="Pu J."/>
        </authorList>
    </citation>
    <scope>NUCLEOTIDE SEQUENCE [LARGE SCALE GENOMIC DNA]</scope>
    <source>
        <strain evidence="2 3">YQF-2</strain>
    </source>
</reference>
<keyword evidence="3" id="KW-1185">Reference proteome</keyword>
<comment type="caution">
    <text evidence="2">The sequence shown here is derived from an EMBL/GenBank/DDBJ whole genome shotgun (WGS) entry which is preliminary data.</text>
</comment>
<dbReference type="Proteomes" id="UP000523161">
    <property type="component" value="Unassembled WGS sequence"/>
</dbReference>
<protein>
    <recommendedName>
        <fullName evidence="4">Lipoprotein</fullName>
    </recommendedName>
</protein>
<organism evidence="2 3">
    <name type="scientific">Rheinheimera lutimaris</name>
    <dbReference type="NCBI Taxonomy" id="2740584"/>
    <lineage>
        <taxon>Bacteria</taxon>
        <taxon>Pseudomonadati</taxon>
        <taxon>Pseudomonadota</taxon>
        <taxon>Gammaproteobacteria</taxon>
        <taxon>Chromatiales</taxon>
        <taxon>Chromatiaceae</taxon>
        <taxon>Rheinheimera</taxon>
    </lineage>
</organism>
<dbReference type="RefSeq" id="WP_173501786.1">
    <property type="nucleotide sequence ID" value="NZ_JABSOD010000014.1"/>
</dbReference>
<name>A0A7Y5EIH8_9GAMM</name>
<proteinExistence type="predicted"/>
<dbReference type="AlphaFoldDB" id="A0A7Y5EIH8"/>
<keyword evidence="1" id="KW-0732">Signal</keyword>
<gene>
    <name evidence="2" type="ORF">HRH59_13405</name>
</gene>
<accession>A0A7Y5EIH8</accession>
<evidence type="ECO:0000313" key="2">
    <source>
        <dbReference type="EMBL" id="NRQ43545.1"/>
    </source>
</evidence>
<evidence type="ECO:0000256" key="1">
    <source>
        <dbReference type="SAM" id="SignalP"/>
    </source>
</evidence>
<feature type="chain" id="PRO_5030596468" description="Lipoprotein" evidence="1">
    <location>
        <begin position="25"/>
        <end position="489"/>
    </location>
</feature>